<name>A0AAF1BGR0_9TREE</name>
<feature type="compositionally biased region" description="Basic and acidic residues" evidence="1">
    <location>
        <begin position="83"/>
        <end position="97"/>
    </location>
</feature>
<reference evidence="2" key="1">
    <citation type="submission" date="2023-10" db="EMBL/GenBank/DDBJ databases">
        <authorList>
            <person name="Noh H."/>
        </authorList>
    </citation>
    <scope>NUCLEOTIDE SEQUENCE</scope>
    <source>
        <strain evidence="2">DUCC4014</strain>
    </source>
</reference>
<proteinExistence type="predicted"/>
<evidence type="ECO:0000313" key="3">
    <source>
        <dbReference type="Proteomes" id="UP000827549"/>
    </source>
</evidence>
<dbReference type="EMBL" id="CP086714">
    <property type="protein sequence ID" value="WOO76605.1"/>
    <property type="molecule type" value="Genomic_DNA"/>
</dbReference>
<dbReference type="GeneID" id="87803491"/>
<organism evidence="2 3">
    <name type="scientific">Vanrija pseudolonga</name>
    <dbReference type="NCBI Taxonomy" id="143232"/>
    <lineage>
        <taxon>Eukaryota</taxon>
        <taxon>Fungi</taxon>
        <taxon>Dikarya</taxon>
        <taxon>Basidiomycota</taxon>
        <taxon>Agaricomycotina</taxon>
        <taxon>Tremellomycetes</taxon>
        <taxon>Trichosporonales</taxon>
        <taxon>Trichosporonaceae</taxon>
        <taxon>Vanrija</taxon>
    </lineage>
</organism>
<accession>A0AAF1BGR0</accession>
<dbReference type="Proteomes" id="UP000827549">
    <property type="component" value="Chromosome 1"/>
</dbReference>
<evidence type="ECO:0000313" key="2">
    <source>
        <dbReference type="EMBL" id="WOO76605.1"/>
    </source>
</evidence>
<gene>
    <name evidence="2" type="ORF">LOC62_01G000232</name>
</gene>
<feature type="region of interest" description="Disordered" evidence="1">
    <location>
        <begin position="72"/>
        <end position="98"/>
    </location>
</feature>
<sequence>MAANTGYGPSALPSLMSKDKADAAAAANAIHIQQNKAGEPIPIQLPTIYINPYSVPNLPGAMDGVPGAFGATARSLTPPAAPKKKEREREIKEDKKPAAAVVAVPESAATPPAPWWNFGAPHPLLWVTLGLSILAIVLGVPKGTLPTITGRHRVLRAQEIQVAERLALLNQLSGFLPPPLAALLIPDPGLGAILAPGLGGADRARALDLVRLGTGLQLWNAQAHADASGWWTIEELSAGASVVRSTAAGREREVWVLRAADAVSEHAALLAALTSSLLSRERLYAELDRCRAEPCTCPATPRLGNTITATAVPKATQPTTTVVVEAPGAAERDDHDRTADDRRRFREREIEVEERERDVARREKWVVESMRKLAEKSHHQASELTMEDRITERLKHYQRQLSNLHD</sequence>
<dbReference type="AlphaFoldDB" id="A0AAF1BGR0"/>
<evidence type="ECO:0000256" key="1">
    <source>
        <dbReference type="SAM" id="MobiDB-lite"/>
    </source>
</evidence>
<dbReference type="RefSeq" id="XP_062622637.1">
    <property type="nucleotide sequence ID" value="XM_062766653.1"/>
</dbReference>
<keyword evidence="3" id="KW-1185">Reference proteome</keyword>
<protein>
    <submittedName>
        <fullName evidence="2">Uncharacterized protein</fullName>
    </submittedName>
</protein>